<comment type="caution">
    <text evidence="4">The sequence shown here is derived from an EMBL/GenBank/DDBJ whole genome shotgun (WGS) entry which is preliminary data.</text>
</comment>
<dbReference type="RefSeq" id="WP_344797247.1">
    <property type="nucleotide sequence ID" value="NZ_BAABAU010000004.1"/>
</dbReference>
<keyword evidence="5" id="KW-1185">Reference proteome</keyword>
<evidence type="ECO:0000313" key="4">
    <source>
        <dbReference type="EMBL" id="GAA4267178.1"/>
    </source>
</evidence>
<feature type="region of interest" description="Disordered" evidence="1">
    <location>
        <begin position="1"/>
        <end position="20"/>
    </location>
</feature>
<gene>
    <name evidence="4" type="ORF">GCM10022256_27900</name>
</gene>
<keyword evidence="2" id="KW-0472">Membrane</keyword>
<evidence type="ECO:0000256" key="1">
    <source>
        <dbReference type="SAM" id="MobiDB-lite"/>
    </source>
</evidence>
<dbReference type="PANTHER" id="PTHR33608">
    <property type="entry name" value="BLL2464 PROTEIN"/>
    <property type="match status" value="1"/>
</dbReference>
<accession>A0ABP8E4N9</accession>
<evidence type="ECO:0000259" key="3">
    <source>
        <dbReference type="Pfam" id="PF01882"/>
    </source>
</evidence>
<proteinExistence type="predicted"/>
<sequence>MTDGGPPAPRADTTRRAPRWSVNPPVAYGASAAVLLAGLALVTAHPAFALLALPLFLAVAAGVDRRPRRGSEVTVSTRLSPDRDGSGVGYEIAFRLPEGVEGVAILLNAADDRSHRFAADRATAGRLAGTIPITHSGPQEIAEVFYSLLGASGIALTSPDPGPSSSRLIPAPRLRMESLPMPHRVFGITGAHGSTTPGDGGEFRDVALFTPGDRLRRIDWKATARRAQVPGELYVRRSFSTADAIVVLVVDDRDEVGADVTRWAGAKGGVTTSTSLDLAREAASSLAAAYLAAGDRVGFRDLAGTARSVEPGGGTRHLERLQSTIATIAPTGEPVRSVRTPIVPASSLVVVLSTFLDEQAATMAITWASTGHRVVAVDVLPEPELQSATREEQTAFRLLMLERTDRLDGMTASGVERIRWDSADGGAVPAVQLRLLSRPRRMR</sequence>
<dbReference type="Pfam" id="PF01882">
    <property type="entry name" value="DUF58"/>
    <property type="match status" value="1"/>
</dbReference>
<keyword evidence="2" id="KW-1133">Transmembrane helix</keyword>
<name>A0ABP8E4N9_9MICO</name>
<dbReference type="Proteomes" id="UP001501594">
    <property type="component" value="Unassembled WGS sequence"/>
</dbReference>
<organism evidence="4 5">
    <name type="scientific">Frondihabitans peucedani</name>
    <dbReference type="NCBI Taxonomy" id="598626"/>
    <lineage>
        <taxon>Bacteria</taxon>
        <taxon>Bacillati</taxon>
        <taxon>Actinomycetota</taxon>
        <taxon>Actinomycetes</taxon>
        <taxon>Micrococcales</taxon>
        <taxon>Microbacteriaceae</taxon>
        <taxon>Frondihabitans</taxon>
    </lineage>
</organism>
<dbReference type="PANTHER" id="PTHR33608:SF14">
    <property type="entry name" value="POSSIBLE CONSERVED SECRETED PROTEIN"/>
    <property type="match status" value="1"/>
</dbReference>
<reference evidence="5" key="1">
    <citation type="journal article" date="2019" name="Int. J. Syst. Evol. Microbiol.">
        <title>The Global Catalogue of Microorganisms (GCM) 10K type strain sequencing project: providing services to taxonomists for standard genome sequencing and annotation.</title>
        <authorList>
            <consortium name="The Broad Institute Genomics Platform"/>
            <consortium name="The Broad Institute Genome Sequencing Center for Infectious Disease"/>
            <person name="Wu L."/>
            <person name="Ma J."/>
        </authorList>
    </citation>
    <scope>NUCLEOTIDE SEQUENCE [LARGE SCALE GENOMIC DNA]</scope>
    <source>
        <strain evidence="5">JCM 17442</strain>
    </source>
</reference>
<dbReference type="EMBL" id="BAABAU010000004">
    <property type="protein sequence ID" value="GAA4267178.1"/>
    <property type="molecule type" value="Genomic_DNA"/>
</dbReference>
<evidence type="ECO:0000256" key="2">
    <source>
        <dbReference type="SAM" id="Phobius"/>
    </source>
</evidence>
<protein>
    <recommendedName>
        <fullName evidence="3">DUF58 domain-containing protein</fullName>
    </recommendedName>
</protein>
<dbReference type="InterPro" id="IPR002881">
    <property type="entry name" value="DUF58"/>
</dbReference>
<evidence type="ECO:0000313" key="5">
    <source>
        <dbReference type="Proteomes" id="UP001501594"/>
    </source>
</evidence>
<feature type="domain" description="DUF58" evidence="3">
    <location>
        <begin position="209"/>
        <end position="383"/>
    </location>
</feature>
<feature type="transmembrane region" description="Helical" evidence="2">
    <location>
        <begin position="26"/>
        <end position="59"/>
    </location>
</feature>
<keyword evidence="2" id="KW-0812">Transmembrane</keyword>